<evidence type="ECO:0000313" key="1">
    <source>
        <dbReference type="EnsemblPlants" id="AVESA.00010b.r2.5DG0996530.1.CDS.1"/>
    </source>
</evidence>
<reference evidence="1" key="2">
    <citation type="submission" date="2025-09" db="UniProtKB">
        <authorList>
            <consortium name="EnsemblPlants"/>
        </authorList>
    </citation>
    <scope>IDENTIFICATION</scope>
</reference>
<protein>
    <submittedName>
        <fullName evidence="1">Uncharacterized protein</fullName>
    </submittedName>
</protein>
<sequence>MAMTVRAMARKLDVSLARRSPWQTGSLDGLPSPTIQLDRSVPRGWFHRDTGGVGLGILAALEAQPSPAAARVSTSIAIASPRRAVRLQISELGCSGRCATSLCGAGEPSRVADFLGCCDRCRRRLDGKDIFMYRGDMAFCSTECRYQAIVRDEFQEEKERKRRAVPLDAPKEALAADSCADSGRIFFTGIGVA</sequence>
<dbReference type="EnsemblPlants" id="AVESA.00010b.r2.5DG0996530.1">
    <property type="protein sequence ID" value="AVESA.00010b.r2.5DG0996530.1.CDS.1"/>
    <property type="gene ID" value="AVESA.00010b.r2.5DG0996530"/>
</dbReference>
<name>A0ACD5YKC0_AVESA</name>
<dbReference type="Proteomes" id="UP001732700">
    <property type="component" value="Chromosome 5D"/>
</dbReference>
<proteinExistence type="predicted"/>
<organism evidence="1 2">
    <name type="scientific">Avena sativa</name>
    <name type="common">Oat</name>
    <dbReference type="NCBI Taxonomy" id="4498"/>
    <lineage>
        <taxon>Eukaryota</taxon>
        <taxon>Viridiplantae</taxon>
        <taxon>Streptophyta</taxon>
        <taxon>Embryophyta</taxon>
        <taxon>Tracheophyta</taxon>
        <taxon>Spermatophyta</taxon>
        <taxon>Magnoliopsida</taxon>
        <taxon>Liliopsida</taxon>
        <taxon>Poales</taxon>
        <taxon>Poaceae</taxon>
        <taxon>BOP clade</taxon>
        <taxon>Pooideae</taxon>
        <taxon>Poodae</taxon>
        <taxon>Poeae</taxon>
        <taxon>Poeae Chloroplast Group 1 (Aveneae type)</taxon>
        <taxon>Aveninae</taxon>
        <taxon>Avena</taxon>
    </lineage>
</organism>
<evidence type="ECO:0000313" key="2">
    <source>
        <dbReference type="Proteomes" id="UP001732700"/>
    </source>
</evidence>
<keyword evidence="2" id="KW-1185">Reference proteome</keyword>
<reference evidence="1" key="1">
    <citation type="submission" date="2021-05" db="EMBL/GenBank/DDBJ databases">
        <authorList>
            <person name="Scholz U."/>
            <person name="Mascher M."/>
            <person name="Fiebig A."/>
        </authorList>
    </citation>
    <scope>NUCLEOTIDE SEQUENCE [LARGE SCALE GENOMIC DNA]</scope>
</reference>
<accession>A0ACD5YKC0</accession>